<evidence type="ECO:0000313" key="1">
    <source>
        <dbReference type="EMBL" id="GAA09367.1"/>
    </source>
</evidence>
<protein>
    <submittedName>
        <fullName evidence="1">Uncharacterized protein</fullName>
    </submittedName>
</protein>
<dbReference type="Proteomes" id="UP000004319">
    <property type="component" value="Unassembled WGS sequence"/>
</dbReference>
<gene>
    <name evidence="1" type="ORF">ATPR_2371</name>
</gene>
<accession>F7VG72</accession>
<organism evidence="1 2">
    <name type="scientific">Acetobacter tropicalis NBRC 101654</name>
    <dbReference type="NCBI Taxonomy" id="749388"/>
    <lineage>
        <taxon>Bacteria</taxon>
        <taxon>Pseudomonadati</taxon>
        <taxon>Pseudomonadota</taxon>
        <taxon>Alphaproteobacteria</taxon>
        <taxon>Acetobacterales</taxon>
        <taxon>Acetobacteraceae</taxon>
        <taxon>Acetobacter</taxon>
    </lineage>
</organism>
<evidence type="ECO:0000313" key="2">
    <source>
        <dbReference type="Proteomes" id="UP000004319"/>
    </source>
</evidence>
<dbReference type="EMBL" id="BABS01000085">
    <property type="protein sequence ID" value="GAA09367.1"/>
    <property type="molecule type" value="Genomic_DNA"/>
</dbReference>
<comment type="caution">
    <text evidence="1">The sequence shown here is derived from an EMBL/GenBank/DDBJ whole genome shotgun (WGS) entry which is preliminary data.</text>
</comment>
<proteinExistence type="predicted"/>
<sequence length="58" mass="6350">MHNLRGSGRAGAVFLTPAAEKRPFVHGFSRKGEVKGTLRRGCAFMYGTHISQPCFAEL</sequence>
<reference evidence="1 2" key="1">
    <citation type="journal article" date="2011" name="Biochem. Biophys. Res. Commun.">
        <title>Increased number of Arginine-based salt bridges contributes to the thermotolerance of thermotolerant acetic acid bacteria, Acetobacter tropicalis SKU1100.</title>
        <authorList>
            <person name="Matsutani M."/>
            <person name="Hirakawa H."/>
            <person name="Nishikura M."/>
            <person name="Soemphol W."/>
            <person name="Ali I.A.I."/>
            <person name="Yakushi T."/>
            <person name="Matsushita K."/>
        </authorList>
    </citation>
    <scope>NUCLEOTIDE SEQUENCE [LARGE SCALE GENOMIC DNA]</scope>
    <source>
        <strain evidence="1 2">NBRC 101654</strain>
    </source>
</reference>
<dbReference type="AlphaFoldDB" id="F7VG72"/>
<name>F7VG72_9PROT</name>